<evidence type="ECO:0000313" key="3">
    <source>
        <dbReference type="EMBL" id="HBH1541614.1"/>
    </source>
</evidence>
<evidence type="ECO:0000256" key="1">
    <source>
        <dbReference type="SAM" id="Phobius"/>
    </source>
</evidence>
<dbReference type="RefSeq" id="WP_074105958.1">
    <property type="nucleotide sequence ID" value="NZ_BING01000001.1"/>
</dbReference>
<gene>
    <name evidence="3" type="ORF">KRM00_001076</name>
</gene>
<keyword evidence="2" id="KW-0732">Signal</keyword>
<reference evidence="3" key="1">
    <citation type="journal article" date="2018" name="Genome Biol.">
        <title>SKESA: strategic k-mer extension for scrupulous assemblies.</title>
        <authorList>
            <person name="Souvorov A."/>
            <person name="Agarwala R."/>
            <person name="Lipman D.J."/>
        </authorList>
    </citation>
    <scope>NUCLEOTIDE SEQUENCE</scope>
    <source>
        <strain evidence="3">HN1000</strain>
    </source>
</reference>
<feature type="signal peptide" evidence="2">
    <location>
        <begin position="1"/>
        <end position="25"/>
    </location>
</feature>
<keyword evidence="1" id="KW-0812">Transmembrane</keyword>
<sequence length="336" mass="38184">MKKTKLKVLSLTLATTFLISTTVNSYTISAKSSDMDMNTVADVLTVSEEYSNALKDIGISVGELKDLTPKGSDFIQKCNSYLEKNMDIRKTYSEEPIKHTTNASQLSYAMSAARKNQEVGAPKYNDEVVYMYLSHFVDFEGDNYEEGLCTYITKYDREAYDRYLSRGSAFRSANSMRSVITNLIALKGDLPSLYTTLAKEKASVVKTIVDMKSFEIDVQSVKSMVENDMFIFFKDAYSRHDTPEAIIEDVQGSMKIKYKDYNEQIGYMVLGLVFSALTFTPPVMAMLAEVNLYSMVIKDIFDKANYAALQYSRSARKAERFNLWMEENGMYMEKKA</sequence>
<name>A0AAN5VJU4_CLODI</name>
<evidence type="ECO:0000313" key="4">
    <source>
        <dbReference type="Proteomes" id="UP000878956"/>
    </source>
</evidence>
<reference evidence="3" key="2">
    <citation type="submission" date="2021-06" db="EMBL/GenBank/DDBJ databases">
        <authorList>
            <consortium name="NCBI Pathogen Detection Project"/>
        </authorList>
    </citation>
    <scope>NUCLEOTIDE SEQUENCE</scope>
    <source>
        <strain evidence="3">HN1000</strain>
    </source>
</reference>
<accession>A0AAN5VJU4</accession>
<protein>
    <submittedName>
        <fullName evidence="3">Uncharacterized protein</fullName>
    </submittedName>
</protein>
<keyword evidence="1" id="KW-0472">Membrane</keyword>
<evidence type="ECO:0000256" key="2">
    <source>
        <dbReference type="SAM" id="SignalP"/>
    </source>
</evidence>
<dbReference type="Proteomes" id="UP000878956">
    <property type="component" value="Unassembled WGS sequence"/>
</dbReference>
<feature type="transmembrane region" description="Helical" evidence="1">
    <location>
        <begin position="265"/>
        <end position="288"/>
    </location>
</feature>
<feature type="chain" id="PRO_5042869469" evidence="2">
    <location>
        <begin position="26"/>
        <end position="336"/>
    </location>
</feature>
<dbReference type="AlphaFoldDB" id="A0AAN5VJU4"/>
<dbReference type="EMBL" id="DAEPXK010000008">
    <property type="protein sequence ID" value="HBH1541614.1"/>
    <property type="molecule type" value="Genomic_DNA"/>
</dbReference>
<comment type="caution">
    <text evidence="3">The sequence shown here is derived from an EMBL/GenBank/DDBJ whole genome shotgun (WGS) entry which is preliminary data.</text>
</comment>
<organism evidence="3 4">
    <name type="scientific">Clostridioides difficile</name>
    <name type="common">Peptoclostridium difficile</name>
    <dbReference type="NCBI Taxonomy" id="1496"/>
    <lineage>
        <taxon>Bacteria</taxon>
        <taxon>Bacillati</taxon>
        <taxon>Bacillota</taxon>
        <taxon>Clostridia</taxon>
        <taxon>Peptostreptococcales</taxon>
        <taxon>Peptostreptococcaceae</taxon>
        <taxon>Clostridioides</taxon>
    </lineage>
</organism>
<keyword evidence="1" id="KW-1133">Transmembrane helix</keyword>
<proteinExistence type="predicted"/>